<dbReference type="EMBL" id="JANRMS010004629">
    <property type="protein sequence ID" value="KAJ3507262.1"/>
    <property type="molecule type" value="Genomic_DNA"/>
</dbReference>
<name>A0ACC1RD95_9HYPO</name>
<evidence type="ECO:0000313" key="1">
    <source>
        <dbReference type="EMBL" id="KAJ3507262.1"/>
    </source>
</evidence>
<evidence type="ECO:0000313" key="2">
    <source>
        <dbReference type="Proteomes" id="UP001148629"/>
    </source>
</evidence>
<accession>A0ACC1RD95</accession>
<comment type="caution">
    <text evidence="1">The sequence shown here is derived from an EMBL/GenBank/DDBJ whole genome shotgun (WGS) entry which is preliminary data.</text>
</comment>
<dbReference type="Proteomes" id="UP001148629">
    <property type="component" value="Unassembled WGS sequence"/>
</dbReference>
<protein>
    <submittedName>
        <fullName evidence="1">Uncharacterized protein</fullName>
    </submittedName>
</protein>
<proteinExistence type="predicted"/>
<sequence>MPLLSLTGLSSGVSQLLQETSSNLANTSTTPEVEMVVPSASSNAPASMSQTIPTRQHLESSARGLTEANLRKHEATSPPAPRGGIRGRNVNQDEDPPREWYEWYRVYHASQREARRNGGVREE</sequence>
<keyword evidence="2" id="KW-1185">Reference proteome</keyword>
<gene>
    <name evidence="1" type="ORF">NM208_g15982</name>
</gene>
<reference evidence="1" key="1">
    <citation type="submission" date="2022-08" db="EMBL/GenBank/DDBJ databases">
        <title>Genome Sequence of Fusarium decemcellulare.</title>
        <authorList>
            <person name="Buettner E."/>
        </authorList>
    </citation>
    <scope>NUCLEOTIDE SEQUENCE</scope>
    <source>
        <strain evidence="1">Babe19</strain>
    </source>
</reference>
<organism evidence="1 2">
    <name type="scientific">Fusarium decemcellulare</name>
    <dbReference type="NCBI Taxonomy" id="57161"/>
    <lineage>
        <taxon>Eukaryota</taxon>
        <taxon>Fungi</taxon>
        <taxon>Dikarya</taxon>
        <taxon>Ascomycota</taxon>
        <taxon>Pezizomycotina</taxon>
        <taxon>Sordariomycetes</taxon>
        <taxon>Hypocreomycetidae</taxon>
        <taxon>Hypocreales</taxon>
        <taxon>Nectriaceae</taxon>
        <taxon>Fusarium</taxon>
        <taxon>Fusarium decemcellulare species complex</taxon>
    </lineage>
</organism>